<evidence type="ECO:0000313" key="3">
    <source>
        <dbReference type="Proteomes" id="UP000093129"/>
    </source>
</evidence>
<dbReference type="EMBL" id="CP059488">
    <property type="protein sequence ID" value="QQD72186.1"/>
    <property type="molecule type" value="Genomic_DNA"/>
</dbReference>
<gene>
    <name evidence="1" type="ORF">BBC27_12570</name>
    <name evidence="2" type="ORF">H2515_12320</name>
</gene>
<dbReference type="Pfam" id="PF02452">
    <property type="entry name" value="PemK_toxin"/>
    <property type="match status" value="1"/>
</dbReference>
<evidence type="ECO:0000313" key="4">
    <source>
        <dbReference type="Proteomes" id="UP000595420"/>
    </source>
</evidence>
<dbReference type="Gene3D" id="2.30.30.110">
    <property type="match status" value="1"/>
</dbReference>
<evidence type="ECO:0000313" key="1">
    <source>
        <dbReference type="EMBL" id="OCB02561.1"/>
    </source>
</evidence>
<evidence type="ECO:0000313" key="2">
    <source>
        <dbReference type="EMBL" id="QQD72186.1"/>
    </source>
</evidence>
<dbReference type="Proteomes" id="UP000595420">
    <property type="component" value="Chromosome"/>
</dbReference>
<name>A0A1B9BXW8_9PROT</name>
<dbReference type="InterPro" id="IPR003477">
    <property type="entry name" value="PemK-like"/>
</dbReference>
<dbReference type="SUPFAM" id="SSF50118">
    <property type="entry name" value="Cell growth inhibitor/plasmid maintenance toxic component"/>
    <property type="match status" value="1"/>
</dbReference>
<dbReference type="Proteomes" id="UP000093129">
    <property type="component" value="Unassembled WGS sequence"/>
</dbReference>
<sequence>MNDARRGDLLTVAIRGDFGKPRPALVVQSDQFSEQATVTVLLLSGTLVDAPLFRITVHPDGTNGLQKTSQIMVDKVMTVKRDKLGPVFGSVSAQVIIEVSRCLAVFLGIAK</sequence>
<dbReference type="RefSeq" id="WP_065413513.1">
    <property type="nucleotide sequence ID" value="NZ_CP059488.1"/>
</dbReference>
<dbReference type="EMBL" id="MASQ01000093">
    <property type="protein sequence ID" value="OCB02561.1"/>
    <property type="molecule type" value="Genomic_DNA"/>
</dbReference>
<dbReference type="AlphaFoldDB" id="A0A1B9BXW8"/>
<reference evidence="2 4" key="2">
    <citation type="submission" date="2020-07" db="EMBL/GenBank/DDBJ databases">
        <title>Complete genome sequence analysis of Acidithiobacillus ferrivorans XJFY6S-08 reveals extreme environmental adaptation to alpine acid mine drainage.</title>
        <authorList>
            <person name="Yan L."/>
            <person name="Ni Y."/>
        </authorList>
    </citation>
    <scope>NUCLEOTIDE SEQUENCE [LARGE SCALE GENOMIC DNA]</scope>
    <source>
        <strain evidence="2 4">XJFY6S-08</strain>
    </source>
</reference>
<dbReference type="InterPro" id="IPR011067">
    <property type="entry name" value="Plasmid_toxin/cell-grow_inhib"/>
</dbReference>
<dbReference type="GO" id="GO:0003677">
    <property type="term" value="F:DNA binding"/>
    <property type="evidence" value="ECO:0007669"/>
    <property type="project" value="InterPro"/>
</dbReference>
<proteinExistence type="predicted"/>
<protein>
    <submittedName>
        <fullName evidence="1">Growth inhibitor PemK</fullName>
    </submittedName>
    <submittedName>
        <fullName evidence="2">Type II toxin-antitoxin system PemK/MazF family toxin</fullName>
    </submittedName>
</protein>
<organism evidence="1 3">
    <name type="scientific">Acidithiobacillus ferrivorans</name>
    <dbReference type="NCBI Taxonomy" id="160808"/>
    <lineage>
        <taxon>Bacteria</taxon>
        <taxon>Pseudomonadati</taxon>
        <taxon>Pseudomonadota</taxon>
        <taxon>Acidithiobacillia</taxon>
        <taxon>Acidithiobacillales</taxon>
        <taxon>Acidithiobacillaceae</taxon>
        <taxon>Acidithiobacillus</taxon>
    </lineage>
</organism>
<accession>A0A1B9BXW8</accession>
<reference evidence="1 3" key="1">
    <citation type="submission" date="2016-07" db="EMBL/GenBank/DDBJ databases">
        <title>Draft genome of a psychrotolerant acidophile Acidithiobacillus ferrivorans strain YL15.</title>
        <authorList>
            <person name="Peng T."/>
            <person name="Ma L."/>
            <person name="Nan M."/>
            <person name="An N."/>
            <person name="Wang M."/>
            <person name="Qiu G."/>
            <person name="Zeng W."/>
        </authorList>
    </citation>
    <scope>NUCLEOTIDE SEQUENCE [LARGE SCALE GENOMIC DNA]</scope>
    <source>
        <strain evidence="1 3">YL15</strain>
    </source>
</reference>